<keyword evidence="7" id="KW-1185">Reference proteome</keyword>
<sequence length="579" mass="62372">MKNNKKTLKAMGLPILVSLLLSACGGGGDGSTPRTQPDQPDQPKSTPSAFNLQEITAATTQKGSIHFAWQNAERAEYYQLCITDTTDDSSCAEVAQTHGTELTLSARAVKAIQGHPYFIRAVNASGVTDSNLMALPVSELLKTTTVFQPTAIQQNAVYAESVSLSADGNTLAVAAPFEDKGTGQFFDQQMGAVYVYQRDEKGNWQEPVRITASNGDGFDWFGVSLSLSDDGKTLAVGASGEASTKVDDPNLNATDGVGAVYIFEQSEVGTWQEKAYLKSASSLDTFDFFGHQVKLSGNGKVLAVTAIGHDAATADAPLENDNIGKDSGGLYLFERQPNGNWTEKQYLKGSYIEAEEGYGYSLAIDYSGSQIAVGMPYFVHNYRYGHVSTYSRNAQGIWQLSASLRGEREPVAEFGAEVDMDSDGRTLVISMPGWRNTNYGQVYVYHRDDEDRWQFATKISSPDLDSSNSFGQFGLSLSGDGTVLAVGATASQASLPAQPDVPFKNAGAVHIFRQDAQQHWHLGLTLQANEAKENAYFGHTVDLNTDGSAIAVGASGYPFRNPMYTPDLPNQLNTGAVVY</sequence>
<reference evidence="6" key="1">
    <citation type="submission" date="2022-07" db="EMBL/GenBank/DDBJ databases">
        <title>Genome sequencing of Photobacterium atrarenae GJH2-4.</title>
        <authorList>
            <person name="Park S.-J."/>
        </authorList>
    </citation>
    <scope>NUCLEOTIDE SEQUENCE</scope>
    <source>
        <strain evidence="6">GJH2-4</strain>
    </source>
</reference>
<evidence type="ECO:0008006" key="8">
    <source>
        <dbReference type="Google" id="ProtNLM"/>
    </source>
</evidence>
<dbReference type="Proteomes" id="UP001057998">
    <property type="component" value="Chromosome 1"/>
</dbReference>
<evidence type="ECO:0000256" key="4">
    <source>
        <dbReference type="SAM" id="MobiDB-lite"/>
    </source>
</evidence>
<evidence type="ECO:0000256" key="3">
    <source>
        <dbReference type="ARBA" id="ARBA00023180"/>
    </source>
</evidence>
<accession>A0ABY5GBW9</accession>
<keyword evidence="2" id="KW-0677">Repeat</keyword>
<dbReference type="InterPro" id="IPR028994">
    <property type="entry name" value="Integrin_alpha_N"/>
</dbReference>
<dbReference type="Gene3D" id="2.130.10.130">
    <property type="entry name" value="Integrin alpha, N-terminal"/>
    <property type="match status" value="2"/>
</dbReference>
<evidence type="ECO:0000256" key="1">
    <source>
        <dbReference type="ARBA" id="ARBA00022729"/>
    </source>
</evidence>
<dbReference type="SUPFAM" id="SSF75011">
    <property type="entry name" value="3-carboxy-cis,cis-mucoante lactonizing enzyme"/>
    <property type="match status" value="1"/>
</dbReference>
<dbReference type="Pfam" id="PF14312">
    <property type="entry name" value="FG-GAP_2"/>
    <property type="match status" value="1"/>
</dbReference>
<dbReference type="PANTHER" id="PTHR36220">
    <property type="entry name" value="UNNAMED PRODUCT"/>
    <property type="match status" value="1"/>
</dbReference>
<dbReference type="InterPro" id="IPR013519">
    <property type="entry name" value="Int_alpha_beta-p"/>
</dbReference>
<dbReference type="PROSITE" id="PS51470">
    <property type="entry name" value="FG_GAP"/>
    <property type="match status" value="1"/>
</dbReference>
<feature type="chain" id="PRO_5046054108" description="Integrin" evidence="5">
    <location>
        <begin position="24"/>
        <end position="579"/>
    </location>
</feature>
<organism evidence="6 7">
    <name type="scientific">Photobacterium atrarenae</name>
    <dbReference type="NCBI Taxonomy" id="865757"/>
    <lineage>
        <taxon>Bacteria</taxon>
        <taxon>Pseudomonadati</taxon>
        <taxon>Pseudomonadota</taxon>
        <taxon>Gammaproteobacteria</taxon>
        <taxon>Vibrionales</taxon>
        <taxon>Vibrionaceae</taxon>
        <taxon>Photobacterium</taxon>
    </lineage>
</organism>
<evidence type="ECO:0000256" key="5">
    <source>
        <dbReference type="SAM" id="SignalP"/>
    </source>
</evidence>
<feature type="signal peptide" evidence="5">
    <location>
        <begin position="1"/>
        <end position="23"/>
    </location>
</feature>
<dbReference type="PROSITE" id="PS51257">
    <property type="entry name" value="PROKAR_LIPOPROTEIN"/>
    <property type="match status" value="1"/>
</dbReference>
<evidence type="ECO:0000313" key="6">
    <source>
        <dbReference type="EMBL" id="UTV26691.1"/>
    </source>
</evidence>
<dbReference type="EMBL" id="CP101508">
    <property type="protein sequence ID" value="UTV26691.1"/>
    <property type="molecule type" value="Genomic_DNA"/>
</dbReference>
<dbReference type="InterPro" id="IPR013517">
    <property type="entry name" value="FG-GAP"/>
</dbReference>
<proteinExistence type="predicted"/>
<protein>
    <recommendedName>
        <fullName evidence="8">Integrin</fullName>
    </recommendedName>
</protein>
<name>A0ABY5GBW9_9GAMM</name>
<dbReference type="RefSeq" id="WP_255387901.1">
    <property type="nucleotide sequence ID" value="NZ_CP101508.1"/>
</dbReference>
<evidence type="ECO:0000313" key="7">
    <source>
        <dbReference type="Proteomes" id="UP001057998"/>
    </source>
</evidence>
<keyword evidence="1 5" id="KW-0732">Signal</keyword>
<keyword evidence="3" id="KW-0325">Glycoprotein</keyword>
<feature type="region of interest" description="Disordered" evidence="4">
    <location>
        <begin position="27"/>
        <end position="47"/>
    </location>
</feature>
<gene>
    <name evidence="6" type="ORF">NNL38_09980</name>
</gene>
<dbReference type="PANTHER" id="PTHR36220:SF1">
    <property type="entry name" value="GAMMA TUBULIN COMPLEX COMPONENT C-TERMINAL DOMAIN-CONTAINING PROTEIN"/>
    <property type="match status" value="1"/>
</dbReference>
<evidence type="ECO:0000256" key="2">
    <source>
        <dbReference type="ARBA" id="ARBA00022737"/>
    </source>
</evidence>